<comment type="subcellular location">
    <subcellularLocation>
        <location evidence="1">Membrane</location>
        <topology evidence="1">Multi-pass membrane protein</topology>
    </subcellularLocation>
</comment>
<dbReference type="PANTHER" id="PTHR42723:SF1">
    <property type="entry name" value="CHLOROPHYLL SYNTHASE, CHLOROPLASTIC"/>
    <property type="match status" value="1"/>
</dbReference>
<protein>
    <submittedName>
        <fullName evidence="6">UbiA family prenyltransferase</fullName>
    </submittedName>
</protein>
<feature type="transmembrane region" description="Helical" evidence="5">
    <location>
        <begin position="71"/>
        <end position="88"/>
    </location>
</feature>
<feature type="transmembrane region" description="Helical" evidence="5">
    <location>
        <begin position="235"/>
        <end position="257"/>
    </location>
</feature>
<evidence type="ECO:0000256" key="4">
    <source>
        <dbReference type="ARBA" id="ARBA00023136"/>
    </source>
</evidence>
<sequence length="316" mass="32712">MTYHSVIRFDRYSRSAGVVRPSTVAVAEGCRYLAASWREARPVVQVVFQLRFLAGAAVAAPQAVLTRPGSLLVGAFAWLCATWFVYLLNGLSDQVEDRRNGSLRPLASGTLPVGVARRTAVALAGLALLSAAAVSARLAGLVALMLTLGWLYSAGPRPQKGNMAGFVLVVASGGIVTYLAGAAAAGGPVRPELMVLMVAMSLWMALAGTTKDLSDVDGDRVAGRRTLPVLLGDGAARRLMAVLVAVAGGVLLAGALLLAPVLVLPAVVLAFGAAGVVGCLLLGAGATGRRRQRRPYRLFMISQYAVHLSVLGAFPG</sequence>
<evidence type="ECO:0000256" key="1">
    <source>
        <dbReference type="ARBA" id="ARBA00004141"/>
    </source>
</evidence>
<dbReference type="Gene3D" id="1.10.357.140">
    <property type="entry name" value="UbiA prenyltransferase"/>
    <property type="match status" value="1"/>
</dbReference>
<feature type="transmembrane region" description="Helical" evidence="5">
    <location>
        <begin position="164"/>
        <end position="187"/>
    </location>
</feature>
<keyword evidence="4 5" id="KW-0472">Membrane</keyword>
<evidence type="ECO:0000313" key="6">
    <source>
        <dbReference type="EMBL" id="QLJ99520.1"/>
    </source>
</evidence>
<organism evidence="6">
    <name type="scientific">Micromonospora carbonacea</name>
    <dbReference type="NCBI Taxonomy" id="47853"/>
    <lineage>
        <taxon>Bacteria</taxon>
        <taxon>Bacillati</taxon>
        <taxon>Actinomycetota</taxon>
        <taxon>Actinomycetes</taxon>
        <taxon>Micromonosporales</taxon>
        <taxon>Micromonosporaceae</taxon>
        <taxon>Micromonospora</taxon>
    </lineage>
</organism>
<gene>
    <name evidence="6" type="ORF">HZU44_05190</name>
</gene>
<dbReference type="InterPro" id="IPR050475">
    <property type="entry name" value="Prenyltransferase_related"/>
</dbReference>
<dbReference type="Gene3D" id="1.20.120.1780">
    <property type="entry name" value="UbiA prenyltransferase"/>
    <property type="match status" value="1"/>
</dbReference>
<dbReference type="GO" id="GO:0016020">
    <property type="term" value="C:membrane"/>
    <property type="evidence" value="ECO:0007669"/>
    <property type="project" value="UniProtKB-SubCell"/>
</dbReference>
<keyword evidence="6" id="KW-0808">Transferase</keyword>
<dbReference type="AlphaFoldDB" id="A0A7D5YAP2"/>
<dbReference type="CDD" id="cd13956">
    <property type="entry name" value="PT_UbiA"/>
    <property type="match status" value="1"/>
</dbReference>
<dbReference type="GO" id="GO:0016765">
    <property type="term" value="F:transferase activity, transferring alkyl or aryl (other than methyl) groups"/>
    <property type="evidence" value="ECO:0007669"/>
    <property type="project" value="InterPro"/>
</dbReference>
<feature type="transmembrane region" description="Helical" evidence="5">
    <location>
        <begin position="120"/>
        <end position="152"/>
    </location>
</feature>
<dbReference type="InterPro" id="IPR044878">
    <property type="entry name" value="UbiA_sf"/>
</dbReference>
<proteinExistence type="predicted"/>
<dbReference type="PANTHER" id="PTHR42723">
    <property type="entry name" value="CHLOROPHYLL SYNTHASE"/>
    <property type="match status" value="1"/>
</dbReference>
<keyword evidence="2 5" id="KW-0812">Transmembrane</keyword>
<dbReference type="Pfam" id="PF01040">
    <property type="entry name" value="UbiA"/>
    <property type="match status" value="1"/>
</dbReference>
<reference evidence="6" key="1">
    <citation type="submission" date="2020-08" db="EMBL/GenBank/DDBJ databases">
        <title>A bifunctional nitrone conjugated secondary metabolite targeting the ribosome.</title>
        <authorList>
            <person name="Limbrick E.M."/>
            <person name="Graf M."/>
            <person name="Derewacz D.K."/>
            <person name="Nguyen F."/>
            <person name="Spraggins J.M."/>
            <person name="Wieland M."/>
            <person name="Ynigez-Gutierrez A.E."/>
            <person name="Reisman B.J."/>
            <person name="Zinshteyn B."/>
            <person name="McCulloch K."/>
            <person name="Iverson T.M."/>
            <person name="Green R."/>
            <person name="Wilson D.N."/>
            <person name="Bachmann B.O."/>
        </authorList>
    </citation>
    <scope>NUCLEOTIDE SEQUENCE</scope>
    <source>
        <strain evidence="6">Africana</strain>
    </source>
</reference>
<feature type="transmembrane region" description="Helical" evidence="5">
    <location>
        <begin position="263"/>
        <end position="284"/>
    </location>
</feature>
<dbReference type="InterPro" id="IPR000537">
    <property type="entry name" value="UbiA_prenyltransferase"/>
</dbReference>
<name>A0A7D5YAP2_9ACTN</name>
<accession>A0A7D5YAP2</accession>
<keyword evidence="3 5" id="KW-1133">Transmembrane helix</keyword>
<evidence type="ECO:0000256" key="2">
    <source>
        <dbReference type="ARBA" id="ARBA00022692"/>
    </source>
</evidence>
<evidence type="ECO:0000256" key="3">
    <source>
        <dbReference type="ARBA" id="ARBA00022989"/>
    </source>
</evidence>
<dbReference type="EMBL" id="CP058905">
    <property type="protein sequence ID" value="QLJ99520.1"/>
    <property type="molecule type" value="Genomic_DNA"/>
</dbReference>
<evidence type="ECO:0000256" key="5">
    <source>
        <dbReference type="SAM" id="Phobius"/>
    </source>
</evidence>